<dbReference type="PROSITE" id="PS00086">
    <property type="entry name" value="CYTOCHROME_P450"/>
    <property type="match status" value="1"/>
</dbReference>
<comment type="cofactor">
    <cofactor evidence="1">
        <name>heme</name>
        <dbReference type="ChEBI" id="CHEBI:30413"/>
    </cofactor>
</comment>
<dbReference type="Pfam" id="PF00067">
    <property type="entry name" value="p450"/>
    <property type="match status" value="1"/>
</dbReference>
<evidence type="ECO:0000256" key="5">
    <source>
        <dbReference type="ARBA" id="ARBA00023002"/>
    </source>
</evidence>
<keyword evidence="9" id="KW-0472">Membrane</keyword>
<keyword evidence="4 8" id="KW-0479">Metal-binding</keyword>
<feature type="transmembrane region" description="Helical" evidence="9">
    <location>
        <begin position="16"/>
        <end position="37"/>
    </location>
</feature>
<dbReference type="InterPro" id="IPR001128">
    <property type="entry name" value="Cyt_P450"/>
</dbReference>
<dbReference type="PANTHER" id="PTHR46206:SF2">
    <property type="entry name" value="CYTOCHROME P450 MONOOXYGENASE AUSG-RELATED"/>
    <property type="match status" value="1"/>
</dbReference>
<evidence type="ECO:0000256" key="1">
    <source>
        <dbReference type="ARBA" id="ARBA00001971"/>
    </source>
</evidence>
<comment type="caution">
    <text evidence="10">The sequence shown here is derived from an EMBL/GenBank/DDBJ whole genome shotgun (WGS) entry which is preliminary data.</text>
</comment>
<reference evidence="10 11" key="1">
    <citation type="journal article" date="2023" name="G3 (Bethesda)">
        <title>A chromosome-level genome assembly of Zasmidium syzygii isolated from banana leaves.</title>
        <authorList>
            <person name="van Westerhoven A.C."/>
            <person name="Mehrabi R."/>
            <person name="Talebi R."/>
            <person name="Steentjes M.B.F."/>
            <person name="Corcolon B."/>
            <person name="Chong P.A."/>
            <person name="Kema G.H.J."/>
            <person name="Seidl M.F."/>
        </authorList>
    </citation>
    <scope>NUCLEOTIDE SEQUENCE [LARGE SCALE GENOMIC DNA]</scope>
    <source>
        <strain evidence="10 11">P124</strain>
    </source>
</reference>
<dbReference type="CDD" id="cd11041">
    <property type="entry name" value="CYP503A1-like"/>
    <property type="match status" value="1"/>
</dbReference>
<evidence type="ECO:0008006" key="12">
    <source>
        <dbReference type="Google" id="ProtNLM"/>
    </source>
</evidence>
<keyword evidence="6 8" id="KW-0408">Iron</keyword>
<name>A0ABR0DXG7_ZASCE</name>
<evidence type="ECO:0000313" key="10">
    <source>
        <dbReference type="EMBL" id="KAK4493820.1"/>
    </source>
</evidence>
<evidence type="ECO:0000256" key="2">
    <source>
        <dbReference type="ARBA" id="ARBA00010617"/>
    </source>
</evidence>
<comment type="similarity">
    <text evidence="2 8">Belongs to the cytochrome P450 family.</text>
</comment>
<evidence type="ECO:0000313" key="11">
    <source>
        <dbReference type="Proteomes" id="UP001305779"/>
    </source>
</evidence>
<keyword evidence="5 8" id="KW-0560">Oxidoreductase</keyword>
<organism evidence="10 11">
    <name type="scientific">Zasmidium cellare</name>
    <name type="common">Wine cellar mold</name>
    <name type="synonym">Racodium cellare</name>
    <dbReference type="NCBI Taxonomy" id="395010"/>
    <lineage>
        <taxon>Eukaryota</taxon>
        <taxon>Fungi</taxon>
        <taxon>Dikarya</taxon>
        <taxon>Ascomycota</taxon>
        <taxon>Pezizomycotina</taxon>
        <taxon>Dothideomycetes</taxon>
        <taxon>Dothideomycetidae</taxon>
        <taxon>Mycosphaerellales</taxon>
        <taxon>Mycosphaerellaceae</taxon>
        <taxon>Zasmidium</taxon>
    </lineage>
</organism>
<dbReference type="InterPro" id="IPR036396">
    <property type="entry name" value="Cyt_P450_sf"/>
</dbReference>
<dbReference type="InterPro" id="IPR017972">
    <property type="entry name" value="Cyt_P450_CS"/>
</dbReference>
<dbReference type="PANTHER" id="PTHR46206">
    <property type="entry name" value="CYTOCHROME P450"/>
    <property type="match status" value="1"/>
</dbReference>
<keyword evidence="7 8" id="KW-0503">Monooxygenase</keyword>
<dbReference type="Proteomes" id="UP001305779">
    <property type="component" value="Unassembled WGS sequence"/>
</dbReference>
<evidence type="ECO:0000256" key="8">
    <source>
        <dbReference type="RuleBase" id="RU000461"/>
    </source>
</evidence>
<accession>A0ABR0DXG7</accession>
<evidence type="ECO:0000256" key="4">
    <source>
        <dbReference type="ARBA" id="ARBA00022723"/>
    </source>
</evidence>
<keyword evidence="11" id="KW-1185">Reference proteome</keyword>
<protein>
    <recommendedName>
        <fullName evidence="12">Cytochrome P450</fullName>
    </recommendedName>
</protein>
<proteinExistence type="inferred from homology"/>
<dbReference type="PRINTS" id="PR00465">
    <property type="entry name" value="EP450IV"/>
</dbReference>
<dbReference type="EMBL" id="JAXOVC010000015">
    <property type="protein sequence ID" value="KAK4493820.1"/>
    <property type="molecule type" value="Genomic_DNA"/>
</dbReference>
<evidence type="ECO:0000256" key="9">
    <source>
        <dbReference type="SAM" id="Phobius"/>
    </source>
</evidence>
<evidence type="ECO:0000256" key="6">
    <source>
        <dbReference type="ARBA" id="ARBA00023004"/>
    </source>
</evidence>
<evidence type="ECO:0000256" key="7">
    <source>
        <dbReference type="ARBA" id="ARBA00023033"/>
    </source>
</evidence>
<sequence>MAHLLFNSNSSESIPISVQIAIGLFALSLLAGVYSYLTSDRPIAGLPVLSVDGLKPKISWYTKGNETLEEGYKKYTGKPFQVATGTGHRIILPNRFANEVRNDNRLSLNGAFAQDFFAHYPGFEAIKVVFEHASNSLIQDTVRIRLTQSLGLITGDLVEEATDAVHDIFAEDDQWHIINVKNHVIELVARMSSRTFLGKPLCRNRQWLDVTSQYSVGIFLASRELRNVPVFARRVMQYFMPSCTKVREQYAIAKGLITAEVQRRTEAAQKALAAGKKPAKTADAIGWMVELSKGKNYDLVAGQLSLSVAAIQTTTEAMSHILVDICEHGEIIQSLREEIISVLREHGWSKVALHQMKLVDSVLKESQRLHRPRANLNRYAIDEVVLSDGTKIPKGSRLLVEQRMFDPELFPDPYTFNPYRFVELREHKERGNDWQFATVNSEFMAFGLGTHACPGRFFVSNEMKIALCHLLLKYDWRFVPGKRPEQPFEIESNVLFNPSAELQVRRRKEEVDLSAMGS</sequence>
<keyword evidence="9" id="KW-0812">Transmembrane</keyword>
<dbReference type="InterPro" id="IPR002403">
    <property type="entry name" value="Cyt_P450_E_grp-IV"/>
</dbReference>
<keyword evidence="9" id="KW-1133">Transmembrane helix</keyword>
<dbReference type="Gene3D" id="1.10.630.10">
    <property type="entry name" value="Cytochrome P450"/>
    <property type="match status" value="1"/>
</dbReference>
<evidence type="ECO:0000256" key="3">
    <source>
        <dbReference type="ARBA" id="ARBA00022617"/>
    </source>
</evidence>
<dbReference type="SUPFAM" id="SSF48264">
    <property type="entry name" value="Cytochrome P450"/>
    <property type="match status" value="1"/>
</dbReference>
<keyword evidence="3 8" id="KW-0349">Heme</keyword>
<gene>
    <name evidence="10" type="ORF">PRZ48_015005</name>
</gene>